<sequence length="721" mass="80904">GSASGYVFLESGVFIDRSSPDSGESSESGESEHSKGEPPAKAQRKLSKLKRQQSLSDGDAANNELEPTLSETTKLSHRRCRSCPTGHSEASDQDACLQQAKRKPEPAPQAVQERPRRGSRPGRGRILTESLPPEYFKSRGGRDGALGTLSLFLPQQLTPRQKRRLSSPLTTFIPEDNTGESLQEVRESIFEAFFVIDVQETQQESRPRAKTEVGARNPHHRRTRLASLVPGVEKNHSRMCWPDGVQGGPLEQMLVERGFCPGPMDYRFNGNAFVLSVLAQALNPTAHPNDLAYCTVVSEDDHIPALPADHRELLEDEPEVNHCRAHKEDSDDMLQHIPDGGVLCLVSKLPFFDFSFALLDILRQNLEQAPALLERINEKGMAQLARGLEVGDLIDKPRVLGLTTMSQRMPEPLLSPGCEWSHFANLSHPESSSPLALTLARWQVWWGLMTLLMRWGDKLLEVVIKLLPCVVLEQQVLLLGDAPRACVVALLLRGMLWPFQWQHPFICAPLPPAALHELPLLEACCPMIMAFGEMPMLAHFWRYDTVYQLPPNIVVGLLRNEWVYINEKLETTGGLSGTNTSKFPPFVQTDLRNKIKEARKRLRNRQNGQEFLDAVQQVQDAVTEAIGKLAGLVKSYAKSRVAEEQHGGAMSENQAEELRERSYQRALKVDEFLAWLRGEAATYGEPEPVEFYKTFLQTQCFMNLLFEEICAEVDTRMSVRQ</sequence>
<name>A0AA36MV15_9DINO</name>
<dbReference type="EMBL" id="CAUJNA010000670">
    <property type="protein sequence ID" value="CAJ1379983.1"/>
    <property type="molecule type" value="Genomic_DNA"/>
</dbReference>
<gene>
    <name evidence="3" type="ORF">EVOR1521_LOCUS8058</name>
</gene>
<evidence type="ECO:0000313" key="3">
    <source>
        <dbReference type="EMBL" id="CAJ1379983.1"/>
    </source>
</evidence>
<keyword evidence="4" id="KW-1185">Reference proteome</keyword>
<organism evidence="3 4">
    <name type="scientific">Effrenium voratum</name>
    <dbReference type="NCBI Taxonomy" id="2562239"/>
    <lineage>
        <taxon>Eukaryota</taxon>
        <taxon>Sar</taxon>
        <taxon>Alveolata</taxon>
        <taxon>Dinophyceae</taxon>
        <taxon>Suessiales</taxon>
        <taxon>Symbiodiniaceae</taxon>
        <taxon>Effrenium</taxon>
    </lineage>
</organism>
<dbReference type="Gene3D" id="3.40.50.11500">
    <property type="match status" value="1"/>
</dbReference>
<dbReference type="AlphaFoldDB" id="A0AA36MV15"/>
<feature type="region of interest" description="Disordered" evidence="1">
    <location>
        <begin position="201"/>
        <end position="220"/>
    </location>
</feature>
<feature type="compositionally biased region" description="Basic and acidic residues" evidence="1">
    <location>
        <begin position="203"/>
        <end position="213"/>
    </location>
</feature>
<feature type="domain" description="cDENN" evidence="2">
    <location>
        <begin position="461"/>
        <end position="529"/>
    </location>
</feature>
<dbReference type="Proteomes" id="UP001178507">
    <property type="component" value="Unassembled WGS sequence"/>
</dbReference>
<accession>A0AA36MV15</accession>
<evidence type="ECO:0000259" key="2">
    <source>
        <dbReference type="Pfam" id="PF02141"/>
    </source>
</evidence>
<protein>
    <recommendedName>
        <fullName evidence="2">cDENN domain-containing protein</fullName>
    </recommendedName>
</protein>
<evidence type="ECO:0000313" key="4">
    <source>
        <dbReference type="Proteomes" id="UP001178507"/>
    </source>
</evidence>
<comment type="caution">
    <text evidence="3">The sequence shown here is derived from an EMBL/GenBank/DDBJ whole genome shotgun (WGS) entry which is preliminary data.</text>
</comment>
<feature type="compositionally biased region" description="Basic residues" evidence="1">
    <location>
        <begin position="42"/>
        <end position="51"/>
    </location>
</feature>
<dbReference type="InterPro" id="IPR043153">
    <property type="entry name" value="DENN_C"/>
</dbReference>
<feature type="non-terminal residue" evidence="3">
    <location>
        <position position="1"/>
    </location>
</feature>
<dbReference type="Pfam" id="PF02141">
    <property type="entry name" value="DENN"/>
    <property type="match status" value="1"/>
</dbReference>
<reference evidence="3" key="1">
    <citation type="submission" date="2023-08" db="EMBL/GenBank/DDBJ databases">
        <authorList>
            <person name="Chen Y."/>
            <person name="Shah S."/>
            <person name="Dougan E. K."/>
            <person name="Thang M."/>
            <person name="Chan C."/>
        </authorList>
    </citation>
    <scope>NUCLEOTIDE SEQUENCE</scope>
</reference>
<evidence type="ECO:0000256" key="1">
    <source>
        <dbReference type="SAM" id="MobiDB-lite"/>
    </source>
</evidence>
<dbReference type="InterPro" id="IPR001194">
    <property type="entry name" value="cDENN_dom"/>
</dbReference>
<feature type="region of interest" description="Disordered" evidence="1">
    <location>
        <begin position="1"/>
        <end position="142"/>
    </location>
</feature>
<dbReference type="PANTHER" id="PTHR15288:SF0">
    <property type="entry name" value="UDENN DOMAIN-CONTAINING PROTEIN"/>
    <property type="match status" value="1"/>
</dbReference>
<dbReference type="PANTHER" id="PTHR15288">
    <property type="entry name" value="DENN DOMAIN-CONTAINING PROTEIN 2"/>
    <property type="match status" value="1"/>
</dbReference>
<proteinExistence type="predicted"/>
<dbReference type="InterPro" id="IPR051942">
    <property type="entry name" value="DENN_domain_containing_2"/>
</dbReference>